<dbReference type="PROSITE" id="PS51257">
    <property type="entry name" value="PROKAR_LIPOPROTEIN"/>
    <property type="match status" value="1"/>
</dbReference>
<evidence type="ECO:0000313" key="2">
    <source>
        <dbReference type="Proteomes" id="UP001527181"/>
    </source>
</evidence>
<accession>A0ABT4GYM9</accession>
<dbReference type="Proteomes" id="UP001527181">
    <property type="component" value="Unassembled WGS sequence"/>
</dbReference>
<proteinExistence type="predicted"/>
<dbReference type="EMBL" id="JAMDNP010000023">
    <property type="protein sequence ID" value="MCY9761778.1"/>
    <property type="molecule type" value="Genomic_DNA"/>
</dbReference>
<keyword evidence="2" id="KW-1185">Reference proteome</keyword>
<evidence type="ECO:0000313" key="1">
    <source>
        <dbReference type="EMBL" id="MCY9761778.1"/>
    </source>
</evidence>
<protein>
    <recommendedName>
        <fullName evidence="3">Lipoprotein</fullName>
    </recommendedName>
</protein>
<reference evidence="1 2" key="1">
    <citation type="submission" date="2022-05" db="EMBL/GenBank/DDBJ databases">
        <title>Genome Sequencing of Bee-Associated Microbes.</title>
        <authorList>
            <person name="Dunlap C."/>
        </authorList>
    </citation>
    <scope>NUCLEOTIDE SEQUENCE [LARGE SCALE GENOMIC DNA]</scope>
    <source>
        <strain evidence="1 2">NRRL B-04010</strain>
    </source>
</reference>
<evidence type="ECO:0008006" key="3">
    <source>
        <dbReference type="Google" id="ProtNLM"/>
    </source>
</evidence>
<dbReference type="GeneID" id="94490910"/>
<dbReference type="RefSeq" id="WP_005549350.1">
    <property type="nucleotide sequence ID" value="NZ_JAKOBS010000001.1"/>
</dbReference>
<comment type="caution">
    <text evidence="1">The sequence shown here is derived from an EMBL/GenBank/DDBJ whole genome shotgun (WGS) entry which is preliminary data.</text>
</comment>
<sequence>MRKNWRIAVLLLLVMSLIGGCIGKKEVLEPIKPSKIKLVYQDEDAFYRDYGKYFHMKYPQIEVEVIPQVQVLKNLGKMIRADEYEAEVKKLLEEANADVYMLDSRMLKDLNFTIEKIRVHCELRLNKEGELERYA</sequence>
<gene>
    <name evidence="1" type="ORF">M5X12_14470</name>
</gene>
<organism evidence="1 2">
    <name type="scientific">Paenibacillus alvei</name>
    <name type="common">Bacillus alvei</name>
    <dbReference type="NCBI Taxonomy" id="44250"/>
    <lineage>
        <taxon>Bacteria</taxon>
        <taxon>Bacillati</taxon>
        <taxon>Bacillota</taxon>
        <taxon>Bacilli</taxon>
        <taxon>Bacillales</taxon>
        <taxon>Paenibacillaceae</taxon>
        <taxon>Paenibacillus</taxon>
    </lineage>
</organism>
<name>A0ABT4GYM9_PAEAL</name>